<dbReference type="Proteomes" id="UP001304071">
    <property type="component" value="Chromosome 2"/>
</dbReference>
<name>A0ABZ0QN90_9VIBR</name>
<sequence length="116" mass="13048">MKKTIFILAAMTVSAGAFAAQTHLNVGETTIDSGVYSTKQEAYDAGLQKIHDLQQLPGTKLKDKLVIYNPDMVYGSTRLRDMEVQVEPFMQQDGTTQYRSQVDVNYHYTVHESKNS</sequence>
<evidence type="ECO:0000313" key="3">
    <source>
        <dbReference type="Proteomes" id="UP001304071"/>
    </source>
</evidence>
<proteinExistence type="predicted"/>
<dbReference type="InterPro" id="IPR016879">
    <property type="entry name" value="UCP028299"/>
</dbReference>
<dbReference type="PIRSF" id="PIRSF028299">
    <property type="entry name" value="UCP028299"/>
    <property type="match status" value="1"/>
</dbReference>
<feature type="signal peptide" evidence="1">
    <location>
        <begin position="1"/>
        <end position="19"/>
    </location>
</feature>
<reference evidence="2 3" key="1">
    <citation type="submission" date="2023-11" db="EMBL/GenBank/DDBJ databases">
        <title>Plant-associative lifestyle of Vibrio porteresiae and its evolutionary dynamics.</title>
        <authorList>
            <person name="Rameshkumar N."/>
            <person name="Kirti K."/>
        </authorList>
    </citation>
    <scope>NUCLEOTIDE SEQUENCE [LARGE SCALE GENOMIC DNA]</scope>
    <source>
        <strain evidence="2 3">MSSRF30</strain>
    </source>
</reference>
<organism evidence="2 3">
    <name type="scientific">Vibrio porteresiae DSM 19223</name>
    <dbReference type="NCBI Taxonomy" id="1123496"/>
    <lineage>
        <taxon>Bacteria</taxon>
        <taxon>Pseudomonadati</taxon>
        <taxon>Pseudomonadota</taxon>
        <taxon>Gammaproteobacteria</taxon>
        <taxon>Vibrionales</taxon>
        <taxon>Vibrionaceae</taxon>
        <taxon>Vibrio</taxon>
    </lineage>
</organism>
<protein>
    <submittedName>
        <fullName evidence="2">DUF3316 domain-containing protein</fullName>
    </submittedName>
</protein>
<keyword evidence="3" id="KW-1185">Reference proteome</keyword>
<dbReference type="Pfam" id="PF11777">
    <property type="entry name" value="DUF3316"/>
    <property type="match status" value="1"/>
</dbReference>
<dbReference type="RefSeq" id="WP_261897300.1">
    <property type="nucleotide sequence ID" value="NZ_AP024896.1"/>
</dbReference>
<feature type="chain" id="PRO_5046409395" evidence="1">
    <location>
        <begin position="20"/>
        <end position="116"/>
    </location>
</feature>
<keyword evidence="1" id="KW-0732">Signal</keyword>
<dbReference type="EMBL" id="CP138204">
    <property type="protein sequence ID" value="WPC76908.1"/>
    <property type="molecule type" value="Genomic_DNA"/>
</dbReference>
<evidence type="ECO:0000313" key="2">
    <source>
        <dbReference type="EMBL" id="WPC76908.1"/>
    </source>
</evidence>
<accession>A0ABZ0QN90</accession>
<gene>
    <name evidence="2" type="ORF">R8Z52_20495</name>
</gene>
<evidence type="ECO:0000256" key="1">
    <source>
        <dbReference type="SAM" id="SignalP"/>
    </source>
</evidence>